<dbReference type="SUPFAM" id="SSF50978">
    <property type="entry name" value="WD40 repeat-like"/>
    <property type="match status" value="1"/>
</dbReference>
<evidence type="ECO:0000259" key="9">
    <source>
        <dbReference type="SMART" id="SM01035"/>
    </source>
</evidence>
<feature type="compositionally biased region" description="Basic and acidic residues" evidence="8">
    <location>
        <begin position="1"/>
        <end position="11"/>
    </location>
</feature>
<dbReference type="Pfam" id="PF00400">
    <property type="entry name" value="WD40"/>
    <property type="match status" value="3"/>
</dbReference>
<feature type="repeat" description="WD" evidence="7">
    <location>
        <begin position="379"/>
        <end position="420"/>
    </location>
</feature>
<comment type="caution">
    <text evidence="10">The sequence shown here is derived from an EMBL/GenBank/DDBJ whole genome shotgun (WGS) entry which is preliminary data.</text>
</comment>
<keyword evidence="3 7" id="KW-0853">WD repeat</keyword>
<dbReference type="SMART" id="SM01035">
    <property type="entry name" value="BOP1NT"/>
    <property type="match status" value="1"/>
</dbReference>
<gene>
    <name evidence="6" type="primary">ERB1</name>
    <name evidence="10" type="ORF">SeMB42_g02808</name>
</gene>
<accession>A0A507DBY2</accession>
<dbReference type="InterPro" id="IPR028598">
    <property type="entry name" value="BOP1/Erb1"/>
</dbReference>
<dbReference type="GO" id="GO:0030687">
    <property type="term" value="C:preribosome, large subunit precursor"/>
    <property type="evidence" value="ECO:0007669"/>
    <property type="project" value="UniProtKB-UniRule"/>
</dbReference>
<keyword evidence="4" id="KW-0677">Repeat</keyword>
<dbReference type="Gene3D" id="2.130.10.10">
    <property type="entry name" value="YVTN repeat-like/Quinoprotein amine dehydrogenase"/>
    <property type="match status" value="1"/>
</dbReference>
<evidence type="ECO:0000313" key="11">
    <source>
        <dbReference type="Proteomes" id="UP000317494"/>
    </source>
</evidence>
<dbReference type="Pfam" id="PF08145">
    <property type="entry name" value="BOP1NT"/>
    <property type="match status" value="1"/>
</dbReference>
<feature type="region of interest" description="Disordered" evidence="8">
    <location>
        <begin position="31"/>
        <end position="118"/>
    </location>
</feature>
<feature type="compositionally biased region" description="Basic and acidic residues" evidence="8">
    <location>
        <begin position="31"/>
        <end position="46"/>
    </location>
</feature>
<comment type="similarity">
    <text evidence="6">Belongs to the WD repeat BOP1/ERB1 family.</text>
</comment>
<keyword evidence="5 6" id="KW-0539">Nucleus</keyword>
<dbReference type="InterPro" id="IPR015943">
    <property type="entry name" value="WD40/YVTN_repeat-like_dom_sf"/>
</dbReference>
<dbReference type="PANTHER" id="PTHR17605">
    <property type="entry name" value="RIBOSOME BIOGENESIS PROTEIN BOP1 BLOCK OF PROLIFERATION 1 PROTEIN"/>
    <property type="match status" value="1"/>
</dbReference>
<dbReference type="GO" id="GO:0005654">
    <property type="term" value="C:nucleoplasm"/>
    <property type="evidence" value="ECO:0007669"/>
    <property type="project" value="UniProtKB-SubCell"/>
</dbReference>
<evidence type="ECO:0000256" key="6">
    <source>
        <dbReference type="HAMAP-Rule" id="MF_03027"/>
    </source>
</evidence>
<feature type="region of interest" description="Disordered" evidence="8">
    <location>
        <begin position="1"/>
        <end position="20"/>
    </location>
</feature>
<dbReference type="VEuPathDB" id="FungiDB:SeMB42_g02808"/>
<feature type="domain" description="BOP1 N-terminal" evidence="9">
    <location>
        <begin position="117"/>
        <end position="372"/>
    </location>
</feature>
<evidence type="ECO:0000256" key="2">
    <source>
        <dbReference type="ARBA" id="ARBA00022552"/>
    </source>
</evidence>
<dbReference type="SMART" id="SM00320">
    <property type="entry name" value="WD40"/>
    <property type="match status" value="6"/>
</dbReference>
<evidence type="ECO:0000256" key="8">
    <source>
        <dbReference type="SAM" id="MobiDB-lite"/>
    </source>
</evidence>
<dbReference type="InterPro" id="IPR012953">
    <property type="entry name" value="BOP1_N_dom"/>
</dbReference>
<protein>
    <recommendedName>
        <fullName evidence="6">Ribosome biogenesis protein ERB1</fullName>
    </recommendedName>
    <alternativeName>
        <fullName evidence="6">Eukaryotic ribosome biogenesis protein 1</fullName>
    </alternativeName>
</protein>
<comment type="subcellular location">
    <subcellularLocation>
        <location evidence="6">Nucleus</location>
        <location evidence="6">Nucleolus</location>
    </subcellularLocation>
    <subcellularLocation>
        <location evidence="6">Nucleus</location>
        <location evidence="6">Nucleoplasm</location>
    </subcellularLocation>
</comment>
<dbReference type="PROSITE" id="PS00678">
    <property type="entry name" value="WD_REPEATS_1"/>
    <property type="match status" value="1"/>
</dbReference>
<dbReference type="GO" id="GO:0043021">
    <property type="term" value="F:ribonucleoprotein complex binding"/>
    <property type="evidence" value="ECO:0007669"/>
    <property type="project" value="UniProtKB-UniRule"/>
</dbReference>
<keyword evidence="1 6" id="KW-0690">Ribosome biogenesis</keyword>
<dbReference type="Proteomes" id="UP000317494">
    <property type="component" value="Unassembled WGS sequence"/>
</dbReference>
<evidence type="ECO:0000256" key="5">
    <source>
        <dbReference type="ARBA" id="ARBA00023242"/>
    </source>
</evidence>
<dbReference type="InterPro" id="IPR019775">
    <property type="entry name" value="WD40_repeat_CS"/>
</dbReference>
<sequence>MRISRKFDHPKLPMTPQHLIKLDKLRLHDLEEEDRHNDHEHIHKVEEDEQVGAVSDGDDDLDSDDDTAVSPDEEEDGASSDGDTEGKLLPEIDPSYDSDTSDEDTVNRKGNVPSEWYKDHPHIGYDIEGRPIPKPATKDELDSFLNSLDNPETWRTVYDELEGKERVLTKEDLDIIKRIQQNVFPIADYDPYEPTVEYFTSRTELHPLSNAPEPKRRFTPSKWEAKRIMKIVRGIRKGHYARNKVVAKPKYFGLWSCTDQSKEALDNLHIPAPKLKLPGHAESYNPPPEYLFTAGETDEWKKLDPSDREQNFVPAKYPNLRSVPAYDRVFQERFERCLDLYLCPRVRRNRVEMDPSALLPKLPNPKDLEPFPKQLSITYHGHTGRVRSISPDPTGQFIVSGSDDKTVRIWDVTTGRCLQTWTLDSLVTSVSWNPNSTVGLVAIACGNMVYLARPLAVEDDVAKSTDALCSVGWNDLETSQGQASPSWVRCTGSQAAEGFRICVDMGKVVTAVTWHRKGDYFATVSTGPATSSSSLFIHQISQHKSQNPFTKNRGLIQRVAFHPLRPFLFVAFQREIRVYNLTKQEMIKRLQPGVQWISSLDVHPGGDNLIIGSYDKRLCWFDMDLSTKPYKTIRYHKQAIRGVAFHNRSQQYPLFATCSDDGTINVFHGMVYSDLLASPLIVPVKVLEAHRIVDSLGVLDCVFHPTQPWLFSAGADNLIKLYFVVSELVGGNSKSCQCAIRIAVMHTKGFLSTTTSTRRIVLMTCSFILGFVSSPILYHAFLATSVTYLSRQSQHSDLVLKNKDPSNYIYPLPNSNEESITDIWLKLVQGLYETEHIKNEGPVYTVQSPTGHRVALSSFNDLIDLNRPTPPLEYALKHHNTTRTGASNLNPALDIEAVLDIMVISALQNNDRRHALDRALHAFGFPGSIARYAMKWTDAYYSSHSDEARVWMWSGAPDRVNVAYRHFQTNFMEHVDALHHFKEESSKAWLWVLEDDSIFTPFPVEKLKWVIHNAPDSAAVVYTGTCLQMSSFKLGAASVSGVSVDGRKPPQLIGVTDSRCANGYLVSRNGVEDVLTQLAALAKSMNDVIPIDHKLKYAADQMGPTRNFWMNPPISYESSKVLNL</sequence>
<name>A0A507DBY2_9FUNG</name>
<reference evidence="10 11" key="1">
    <citation type="journal article" date="2019" name="Sci. Rep.">
        <title>Comparative genomics of chytrid fungi reveal insights into the obligate biotrophic and pathogenic lifestyle of Synchytrium endobioticum.</title>
        <authorList>
            <person name="van de Vossenberg B.T.L.H."/>
            <person name="Warris S."/>
            <person name="Nguyen H.D.T."/>
            <person name="van Gent-Pelzer M.P.E."/>
            <person name="Joly D.L."/>
            <person name="van de Geest H.C."/>
            <person name="Bonants P.J.M."/>
            <person name="Smith D.S."/>
            <person name="Levesque C.A."/>
            <person name="van der Lee T.A.J."/>
        </authorList>
    </citation>
    <scope>NUCLEOTIDE SEQUENCE [LARGE SCALE GENOMIC DNA]</scope>
    <source>
        <strain evidence="10 11">MB42</strain>
    </source>
</reference>
<dbReference type="PROSITE" id="PS50082">
    <property type="entry name" value="WD_REPEATS_2"/>
    <property type="match status" value="1"/>
</dbReference>
<dbReference type="GO" id="GO:0000466">
    <property type="term" value="P:maturation of 5.8S rRNA from tricistronic rRNA transcript (SSU-rRNA, 5.8S rRNA, LSU-rRNA)"/>
    <property type="evidence" value="ECO:0007669"/>
    <property type="project" value="UniProtKB-UniRule"/>
</dbReference>
<dbReference type="InterPro" id="IPR001680">
    <property type="entry name" value="WD40_rpt"/>
</dbReference>
<dbReference type="GO" id="GO:0070545">
    <property type="term" value="C:PeBoW complex"/>
    <property type="evidence" value="ECO:0007669"/>
    <property type="project" value="TreeGrafter"/>
</dbReference>
<dbReference type="HAMAP" id="MF_03027">
    <property type="entry name" value="BOP1"/>
    <property type="match status" value="1"/>
</dbReference>
<feature type="compositionally biased region" description="Acidic residues" evidence="8">
    <location>
        <begin position="94"/>
        <end position="104"/>
    </location>
</feature>
<dbReference type="InterPro" id="IPR036322">
    <property type="entry name" value="WD40_repeat_dom_sf"/>
</dbReference>
<dbReference type="STRING" id="286115.A0A507DBY2"/>
<evidence type="ECO:0000256" key="7">
    <source>
        <dbReference type="PROSITE-ProRule" id="PRU00221"/>
    </source>
</evidence>
<comment type="subunit">
    <text evidence="6">Component of the NOP7 complex, composed of ERB1, NOP7 and YTM1. Within the NOP7 complex ERB1 appears to interact directly with NOP7 and YTM1. The NOP7 complex also associates with the 66S pre-ribosome.</text>
</comment>
<comment type="function">
    <text evidence="6">Component of the NOP7 complex, which is required for maturation of the 25S and 5.8S ribosomal RNAs and formation of the 60S ribosome.</text>
</comment>
<evidence type="ECO:0000313" key="10">
    <source>
        <dbReference type="EMBL" id="TPX48891.1"/>
    </source>
</evidence>
<keyword evidence="11" id="KW-1185">Reference proteome</keyword>
<dbReference type="AlphaFoldDB" id="A0A507DBY2"/>
<organism evidence="10 11">
    <name type="scientific">Synchytrium endobioticum</name>
    <dbReference type="NCBI Taxonomy" id="286115"/>
    <lineage>
        <taxon>Eukaryota</taxon>
        <taxon>Fungi</taxon>
        <taxon>Fungi incertae sedis</taxon>
        <taxon>Chytridiomycota</taxon>
        <taxon>Chytridiomycota incertae sedis</taxon>
        <taxon>Chytridiomycetes</taxon>
        <taxon>Synchytriales</taxon>
        <taxon>Synchytriaceae</taxon>
        <taxon>Synchytrium</taxon>
    </lineage>
</organism>
<proteinExistence type="inferred from homology"/>
<dbReference type="PROSITE" id="PS50294">
    <property type="entry name" value="WD_REPEATS_REGION"/>
    <property type="match status" value="1"/>
</dbReference>
<dbReference type="EMBL" id="QEAN01000092">
    <property type="protein sequence ID" value="TPX48891.1"/>
    <property type="molecule type" value="Genomic_DNA"/>
</dbReference>
<evidence type="ECO:0000256" key="1">
    <source>
        <dbReference type="ARBA" id="ARBA00022517"/>
    </source>
</evidence>
<feature type="compositionally biased region" description="Acidic residues" evidence="8">
    <location>
        <begin position="56"/>
        <end position="78"/>
    </location>
</feature>
<dbReference type="GO" id="GO:0000463">
    <property type="term" value="P:maturation of LSU-rRNA from tricistronic rRNA transcript (SSU-rRNA, 5.8S rRNA, LSU-rRNA)"/>
    <property type="evidence" value="ECO:0007669"/>
    <property type="project" value="UniProtKB-UniRule"/>
</dbReference>
<keyword evidence="2 6" id="KW-0698">rRNA processing</keyword>
<dbReference type="FunFam" id="2.130.10.10:FF:000061">
    <property type="entry name" value="Ribosome biogenesis protein BOP1 homolog"/>
    <property type="match status" value="1"/>
</dbReference>
<dbReference type="PANTHER" id="PTHR17605:SF0">
    <property type="entry name" value="RIBOSOME BIOGENESIS PROTEIN BOP1"/>
    <property type="match status" value="1"/>
</dbReference>
<evidence type="ECO:0000256" key="3">
    <source>
        <dbReference type="ARBA" id="ARBA00022574"/>
    </source>
</evidence>
<evidence type="ECO:0000256" key="4">
    <source>
        <dbReference type="ARBA" id="ARBA00022737"/>
    </source>
</evidence>